<dbReference type="PANTHER" id="PTHR36424:SF1">
    <property type="entry name" value="LOW AFFINITY K(+) TRANSPORTER 1-RELATED"/>
    <property type="match status" value="1"/>
</dbReference>
<organism evidence="3 4">
    <name type="scientific">Olpidium bornovanus</name>
    <dbReference type="NCBI Taxonomy" id="278681"/>
    <lineage>
        <taxon>Eukaryota</taxon>
        <taxon>Fungi</taxon>
        <taxon>Fungi incertae sedis</taxon>
        <taxon>Olpidiomycota</taxon>
        <taxon>Olpidiomycotina</taxon>
        <taxon>Olpidiomycetes</taxon>
        <taxon>Olpidiales</taxon>
        <taxon>Olpidiaceae</taxon>
        <taxon>Olpidium</taxon>
    </lineage>
</organism>
<dbReference type="Proteomes" id="UP000673691">
    <property type="component" value="Unassembled WGS sequence"/>
</dbReference>
<feature type="transmembrane region" description="Helical" evidence="2">
    <location>
        <begin position="41"/>
        <end position="69"/>
    </location>
</feature>
<protein>
    <submittedName>
        <fullName evidence="3">Uncharacterized protein</fullName>
    </submittedName>
</protein>
<accession>A0A8H7ZNP7</accession>
<reference evidence="3 4" key="1">
    <citation type="journal article" name="Sci. Rep.">
        <title>Genome-scale phylogenetic analyses confirm Olpidium as the closest living zoosporic fungus to the non-flagellated, terrestrial fungi.</title>
        <authorList>
            <person name="Chang Y."/>
            <person name="Rochon D."/>
            <person name="Sekimoto S."/>
            <person name="Wang Y."/>
            <person name="Chovatia M."/>
            <person name="Sandor L."/>
            <person name="Salamov A."/>
            <person name="Grigoriev I.V."/>
            <person name="Stajich J.E."/>
            <person name="Spatafora J.W."/>
        </authorList>
    </citation>
    <scope>NUCLEOTIDE SEQUENCE [LARGE SCALE GENOMIC DNA]</scope>
    <source>
        <strain evidence="3">S191</strain>
    </source>
</reference>
<evidence type="ECO:0000256" key="1">
    <source>
        <dbReference type="SAM" id="MobiDB-lite"/>
    </source>
</evidence>
<feature type="compositionally biased region" description="Low complexity" evidence="1">
    <location>
        <begin position="274"/>
        <end position="291"/>
    </location>
</feature>
<dbReference type="PANTHER" id="PTHR36424">
    <property type="entry name" value="PHEROMONE-REGULATED MEMBRANE PROTEIN 6"/>
    <property type="match status" value="1"/>
</dbReference>
<feature type="region of interest" description="Disordered" evidence="1">
    <location>
        <begin position="229"/>
        <end position="291"/>
    </location>
</feature>
<keyword evidence="2" id="KW-0472">Membrane</keyword>
<sequence>MPRQVVNLFTIYAILTNNPARVIDFAAVYARADLENNPVPFLALCLMAFVCLIFLFSAFLTLVASVLYVPLLCHIRGNLKEYCCHKIDKRIGEMLRKKSRKRLAKEARREMARALQSKAASAQGGGRQAAAGPTLPTLPDLDDAASEYGGGFAASEYGGFSASELDYAAAAHANYLPPYLPADEYRRSPHAGPVFVSRAPSLASVHQHQHQHHPLHHLHHHNNNLLQHQHPAARPFPGPAYNAPPPPPSEYDSPRIALTPFAGPARYGNLHGRSGSVSSSAGSTAAGRYVR</sequence>
<dbReference type="EMBL" id="JAEFCI010012022">
    <property type="protein sequence ID" value="KAG5456257.1"/>
    <property type="molecule type" value="Genomic_DNA"/>
</dbReference>
<evidence type="ECO:0000313" key="3">
    <source>
        <dbReference type="EMBL" id="KAG5456257.1"/>
    </source>
</evidence>
<evidence type="ECO:0000313" key="4">
    <source>
        <dbReference type="Proteomes" id="UP000673691"/>
    </source>
</evidence>
<feature type="compositionally biased region" description="Low complexity" evidence="1">
    <location>
        <begin position="115"/>
        <end position="132"/>
    </location>
</feature>
<comment type="caution">
    <text evidence="3">The sequence shown here is derived from an EMBL/GenBank/DDBJ whole genome shotgun (WGS) entry which is preliminary data.</text>
</comment>
<feature type="region of interest" description="Disordered" evidence="1">
    <location>
        <begin position="115"/>
        <end position="136"/>
    </location>
</feature>
<dbReference type="GO" id="GO:0005886">
    <property type="term" value="C:plasma membrane"/>
    <property type="evidence" value="ECO:0007669"/>
    <property type="project" value="InterPro"/>
</dbReference>
<proteinExistence type="predicted"/>
<keyword evidence="4" id="KW-1185">Reference proteome</keyword>
<feature type="compositionally biased region" description="Pro residues" evidence="1">
    <location>
        <begin position="234"/>
        <end position="249"/>
    </location>
</feature>
<name>A0A8H7ZNP7_9FUNG</name>
<keyword evidence="2" id="KW-1133">Transmembrane helix</keyword>
<keyword evidence="2" id="KW-0812">Transmembrane</keyword>
<dbReference type="InterPro" id="IPR031606">
    <property type="entry name" value="Kch1/2"/>
</dbReference>
<dbReference type="Pfam" id="PF16944">
    <property type="entry name" value="KCH"/>
    <property type="match status" value="1"/>
</dbReference>
<dbReference type="OrthoDB" id="2128042at2759"/>
<dbReference type="AlphaFoldDB" id="A0A8H7ZNP7"/>
<dbReference type="GO" id="GO:0015079">
    <property type="term" value="F:potassium ion transmembrane transporter activity"/>
    <property type="evidence" value="ECO:0007669"/>
    <property type="project" value="InterPro"/>
</dbReference>
<gene>
    <name evidence="3" type="ORF">BJ554DRAFT_4049</name>
</gene>
<evidence type="ECO:0000256" key="2">
    <source>
        <dbReference type="SAM" id="Phobius"/>
    </source>
</evidence>